<dbReference type="InterPro" id="IPR050770">
    <property type="entry name" value="Intradiol_RC_Dioxygenase"/>
</dbReference>
<dbReference type="STRING" id="139825.A0A401GGF2"/>
<dbReference type="AlphaFoldDB" id="A0A401GGF2"/>
<dbReference type="GO" id="GO:0018576">
    <property type="term" value="F:catechol 1,2-dioxygenase activity"/>
    <property type="evidence" value="ECO:0007669"/>
    <property type="project" value="InterPro"/>
</dbReference>
<comment type="similarity">
    <text evidence="2">Belongs to the intradiol ring-cleavage dioxygenase family.</text>
</comment>
<proteinExistence type="inferred from homology"/>
<keyword evidence="5" id="KW-0560">Oxidoreductase</keyword>
<evidence type="ECO:0000256" key="3">
    <source>
        <dbReference type="ARBA" id="ARBA00022723"/>
    </source>
</evidence>
<comment type="caution">
    <text evidence="8">The sequence shown here is derived from an EMBL/GenBank/DDBJ whole genome shotgun (WGS) entry which is preliminary data.</text>
</comment>
<evidence type="ECO:0000259" key="7">
    <source>
        <dbReference type="PROSITE" id="PS00083"/>
    </source>
</evidence>
<evidence type="ECO:0000256" key="5">
    <source>
        <dbReference type="ARBA" id="ARBA00023002"/>
    </source>
</evidence>
<dbReference type="PANTHER" id="PTHR33711">
    <property type="entry name" value="DIOXYGENASE, PUTATIVE (AFU_ORTHOLOGUE AFUA_2G02910)-RELATED"/>
    <property type="match status" value="1"/>
</dbReference>
<evidence type="ECO:0000256" key="4">
    <source>
        <dbReference type="ARBA" id="ARBA00022964"/>
    </source>
</evidence>
<protein>
    <submittedName>
        <fullName evidence="8">Catechol 1,2-dioxygenase</fullName>
    </submittedName>
</protein>
<evidence type="ECO:0000313" key="9">
    <source>
        <dbReference type="Proteomes" id="UP000287166"/>
    </source>
</evidence>
<dbReference type="GO" id="GO:0008199">
    <property type="term" value="F:ferric iron binding"/>
    <property type="evidence" value="ECO:0007669"/>
    <property type="project" value="InterPro"/>
</dbReference>
<dbReference type="PANTHER" id="PTHR33711:SF7">
    <property type="entry name" value="INTRADIOL RING-CLEAVAGE DIOXYGENASES DOMAIN-CONTAINING PROTEIN-RELATED"/>
    <property type="match status" value="1"/>
</dbReference>
<feature type="domain" description="Intradiol ring-cleavage dioxygenases" evidence="7">
    <location>
        <begin position="165"/>
        <end position="193"/>
    </location>
</feature>
<keyword evidence="6" id="KW-0408">Iron</keyword>
<dbReference type="Gene3D" id="2.60.130.10">
    <property type="entry name" value="Aromatic compound dioxygenase"/>
    <property type="match status" value="1"/>
</dbReference>
<comment type="cofactor">
    <cofactor evidence="1">
        <name>Fe(3+)</name>
        <dbReference type="ChEBI" id="CHEBI:29034"/>
    </cofactor>
</comment>
<dbReference type="Proteomes" id="UP000287166">
    <property type="component" value="Unassembled WGS sequence"/>
</dbReference>
<name>A0A401GGF2_9APHY</name>
<keyword evidence="9" id="KW-1185">Reference proteome</keyword>
<sequence>MASRQQMTNPLLVGTAIRAQLKDEIPQDLPLEKEFREKTDYTITDHVVELHKTLCKDPRTLELINGLVTHLHAFCREKQVNHDEWTEVVKFLTRAGKESTDFKNEFVLLSDCFGISALVDELNHPKPPGCTDSCEAGPFYTEDAPEVLSGVSLAKSGTTGEAMFFSGFIKNTIGQRIKGAKVDVWQADGDGVYDVQYPNRTEPNDRGKIIAEPDGTFCYRGILPTAYPIPNDGPAGDFLRLMGRHPHRAAHIHFALHAPGYDDLTTALYPSHSPFLGTDPVFATKKSLICQLVEEHNPAEWAKMGFKDGEVKNGRVWVWKYQFVLPTVQEVHQMKQPRRAVL</sequence>
<gene>
    <name evidence="8" type="ORF">SCP_0309930</name>
</gene>
<dbReference type="SUPFAM" id="SSF49482">
    <property type="entry name" value="Aromatic compound dioxygenase"/>
    <property type="match status" value="1"/>
</dbReference>
<dbReference type="InParanoid" id="A0A401GGF2"/>
<dbReference type="GO" id="GO:0009712">
    <property type="term" value="P:catechol-containing compound metabolic process"/>
    <property type="evidence" value="ECO:0007669"/>
    <property type="project" value="InterPro"/>
</dbReference>
<dbReference type="GeneID" id="38778183"/>
<dbReference type="InterPro" id="IPR015889">
    <property type="entry name" value="Intradiol_dOase_core"/>
</dbReference>
<organism evidence="8 9">
    <name type="scientific">Sparassis crispa</name>
    <dbReference type="NCBI Taxonomy" id="139825"/>
    <lineage>
        <taxon>Eukaryota</taxon>
        <taxon>Fungi</taxon>
        <taxon>Dikarya</taxon>
        <taxon>Basidiomycota</taxon>
        <taxon>Agaricomycotina</taxon>
        <taxon>Agaricomycetes</taxon>
        <taxon>Polyporales</taxon>
        <taxon>Sparassidaceae</taxon>
        <taxon>Sparassis</taxon>
    </lineage>
</organism>
<dbReference type="Pfam" id="PF04444">
    <property type="entry name" value="Dioxygenase_N"/>
    <property type="match status" value="1"/>
</dbReference>
<reference evidence="8 9" key="1">
    <citation type="journal article" date="2018" name="Sci. Rep.">
        <title>Genome sequence of the cauliflower mushroom Sparassis crispa (Hanabiratake) and its association with beneficial usage.</title>
        <authorList>
            <person name="Kiyama R."/>
            <person name="Furutani Y."/>
            <person name="Kawaguchi K."/>
            <person name="Nakanishi T."/>
        </authorList>
    </citation>
    <scope>NUCLEOTIDE SEQUENCE [LARGE SCALE GENOMIC DNA]</scope>
</reference>
<dbReference type="PROSITE" id="PS00083">
    <property type="entry name" value="INTRADIOL_DIOXYGENAS"/>
    <property type="match status" value="1"/>
</dbReference>
<evidence type="ECO:0000256" key="6">
    <source>
        <dbReference type="ARBA" id="ARBA00023004"/>
    </source>
</evidence>
<dbReference type="InterPro" id="IPR007535">
    <property type="entry name" value="Catechol_dOase_N"/>
</dbReference>
<dbReference type="RefSeq" id="XP_027612179.1">
    <property type="nucleotide sequence ID" value="XM_027756378.1"/>
</dbReference>
<accession>A0A401GGF2</accession>
<evidence type="ECO:0000256" key="2">
    <source>
        <dbReference type="ARBA" id="ARBA00007825"/>
    </source>
</evidence>
<dbReference type="OrthoDB" id="5238185at2759"/>
<dbReference type="InterPro" id="IPR000627">
    <property type="entry name" value="Intradiol_dOase_C"/>
</dbReference>
<dbReference type="EMBL" id="BFAD01000003">
    <property type="protein sequence ID" value="GBE81266.1"/>
    <property type="molecule type" value="Genomic_DNA"/>
</dbReference>
<evidence type="ECO:0000256" key="1">
    <source>
        <dbReference type="ARBA" id="ARBA00001965"/>
    </source>
</evidence>
<keyword evidence="3" id="KW-0479">Metal-binding</keyword>
<dbReference type="Pfam" id="PF00775">
    <property type="entry name" value="Dioxygenase_C"/>
    <property type="match status" value="1"/>
</dbReference>
<evidence type="ECO:0000313" key="8">
    <source>
        <dbReference type="EMBL" id="GBE81266.1"/>
    </source>
</evidence>
<keyword evidence="4 8" id="KW-0223">Dioxygenase</keyword>